<protein>
    <submittedName>
        <fullName evidence="1">Uncharacterized protein</fullName>
    </submittedName>
</protein>
<organism evidence="1 2">
    <name type="scientific">Deinococcus oregonensis</name>
    <dbReference type="NCBI Taxonomy" id="1805970"/>
    <lineage>
        <taxon>Bacteria</taxon>
        <taxon>Thermotogati</taxon>
        <taxon>Deinococcota</taxon>
        <taxon>Deinococci</taxon>
        <taxon>Deinococcales</taxon>
        <taxon>Deinococcaceae</taxon>
        <taxon>Deinococcus</taxon>
    </lineage>
</organism>
<dbReference type="Proteomes" id="UP001589733">
    <property type="component" value="Unassembled WGS sequence"/>
</dbReference>
<comment type="caution">
    <text evidence="1">The sequence shown here is derived from an EMBL/GenBank/DDBJ whole genome shotgun (WGS) entry which is preliminary data.</text>
</comment>
<dbReference type="EMBL" id="JBHLYR010000062">
    <property type="protein sequence ID" value="MFB9994513.1"/>
    <property type="molecule type" value="Genomic_DNA"/>
</dbReference>
<dbReference type="RefSeq" id="WP_380015462.1">
    <property type="nucleotide sequence ID" value="NZ_JBHLYR010000062.1"/>
</dbReference>
<gene>
    <name evidence="1" type="ORF">ACFFLM_21380</name>
</gene>
<accession>A0ABV6B418</accession>
<reference evidence="1 2" key="1">
    <citation type="submission" date="2024-09" db="EMBL/GenBank/DDBJ databases">
        <authorList>
            <person name="Sun Q."/>
            <person name="Mori K."/>
        </authorList>
    </citation>
    <scope>NUCLEOTIDE SEQUENCE [LARGE SCALE GENOMIC DNA]</scope>
    <source>
        <strain evidence="1 2">JCM 13503</strain>
    </source>
</reference>
<evidence type="ECO:0000313" key="1">
    <source>
        <dbReference type="EMBL" id="MFB9994513.1"/>
    </source>
</evidence>
<sequence length="77" mass="8801">MNALPEFIHVAALQVRLKKELILRMDPSRYVIAQQGLSSQTELYLGSGIERENTALSVQQQRLFSTERDRLPEEDTA</sequence>
<name>A0ABV6B418_9DEIO</name>
<proteinExistence type="predicted"/>
<keyword evidence="2" id="KW-1185">Reference proteome</keyword>
<evidence type="ECO:0000313" key="2">
    <source>
        <dbReference type="Proteomes" id="UP001589733"/>
    </source>
</evidence>